<evidence type="ECO:0000256" key="5">
    <source>
        <dbReference type="ARBA" id="ARBA00026042"/>
    </source>
</evidence>
<organism evidence="9 10">
    <name type="scientific">Limulus polyphemus</name>
    <name type="common">Atlantic horseshoe crab</name>
    <dbReference type="NCBI Taxonomy" id="6850"/>
    <lineage>
        <taxon>Eukaryota</taxon>
        <taxon>Metazoa</taxon>
        <taxon>Ecdysozoa</taxon>
        <taxon>Arthropoda</taxon>
        <taxon>Chelicerata</taxon>
        <taxon>Merostomata</taxon>
        <taxon>Xiphosura</taxon>
        <taxon>Limulidae</taxon>
        <taxon>Limulus</taxon>
    </lineage>
</organism>
<dbReference type="InterPro" id="IPR013763">
    <property type="entry name" value="Cyclin-like_dom"/>
</dbReference>
<evidence type="ECO:0000256" key="7">
    <source>
        <dbReference type="SAM" id="Phobius"/>
    </source>
</evidence>
<dbReference type="PANTHER" id="PTHR10026">
    <property type="entry name" value="CYCLIN"/>
    <property type="match status" value="1"/>
</dbReference>
<reference evidence="10" key="1">
    <citation type="submission" date="2025-08" db="UniProtKB">
        <authorList>
            <consortium name="RefSeq"/>
        </authorList>
    </citation>
    <scope>IDENTIFICATION</scope>
    <source>
        <tissue evidence="10">Muscle</tissue>
    </source>
</reference>
<evidence type="ECO:0000313" key="9">
    <source>
        <dbReference type="Proteomes" id="UP000694941"/>
    </source>
</evidence>
<dbReference type="Pfam" id="PF16899">
    <property type="entry name" value="Cyclin_C_2"/>
    <property type="match status" value="1"/>
</dbReference>
<sequence length="330" mass="38591">MVPGCFLTPAEERMLCKQFEWMLRDFCKKFQPPMPRSVVGTSFNYFKRFYLHNSVMDYHPKHIMATCVYLACKVEEFNVSITQFVANIKGDRVKASDIILNNELLLMQQLNYHLTIHNPFRPVEGFLIDIKTRCPGVADPERFRHLIDDFLDRTFSTDACLLYAPSQIALAAVLYASNKLKETLETQKLQNITFITDSLFVQLVNIFEINSHLPGVLPVFFFLVKQNSAILSFCQMYKILFILFAAVWTMVKSIEFPQKDKMKAIEKKLEKCRNEENNPDSSVYKRKLQQMIEDEEEMEDTRKYVKLTEEQLRNEEQLLTCTSQPSISLR</sequence>
<dbReference type="CDD" id="cd20524">
    <property type="entry name" value="CYCLIN_CCNH_rpt1"/>
    <property type="match status" value="1"/>
</dbReference>
<dbReference type="NCBIfam" id="TIGR00569">
    <property type="entry name" value="ccl1"/>
    <property type="match status" value="1"/>
</dbReference>
<comment type="subunit">
    <text evidence="5">Associates primarily with CDK7 and MAT1 to form the CAK complex. CAK can further associate with the core-TFIIH to form the TFIIH basal transcription factor.</text>
</comment>
<evidence type="ECO:0000256" key="6">
    <source>
        <dbReference type="RuleBase" id="RU000383"/>
    </source>
</evidence>
<evidence type="ECO:0000259" key="8">
    <source>
        <dbReference type="SMART" id="SM00385"/>
    </source>
</evidence>
<evidence type="ECO:0000256" key="2">
    <source>
        <dbReference type="ARBA" id="ARBA00019496"/>
    </source>
</evidence>
<dbReference type="GeneID" id="106474589"/>
<dbReference type="InterPro" id="IPR027081">
    <property type="entry name" value="CyclinH/Ccl1"/>
</dbReference>
<comment type="similarity">
    <text evidence="1">Belongs to the cyclin family. Cyclin C subfamily.</text>
</comment>
<dbReference type="Proteomes" id="UP000694941">
    <property type="component" value="Unplaced"/>
</dbReference>
<gene>
    <name evidence="10" type="primary">LOC106474589</name>
</gene>
<keyword evidence="3 6" id="KW-0195">Cyclin</keyword>
<feature type="domain" description="Cyclin-like" evidence="8">
    <location>
        <begin position="125"/>
        <end position="209"/>
    </location>
</feature>
<protein>
    <recommendedName>
        <fullName evidence="2">Cyclin-H</fullName>
    </recommendedName>
</protein>
<comment type="function">
    <text evidence="4">Regulates CDK7, the catalytic subunit of the CDK-activating kinase (CAK) enzymatic complex. CAK activates the cyclin-associated kinases CDK1, CDK2, CDK4 and CDK6 by threonine phosphorylation. CAK complexed to the core-TFIIH basal transcription factor activates RNA polymerase II by serine phosphorylation of the repetitive C-terminal domain (CTD) of its large subunit (POLR2A), allowing its escape from the promoter and elongation of the transcripts. Involved in cell cycle control and in RNA transcription by RNA polymerase II. Its expression and activity are constant throughout the cell cycle.</text>
</comment>
<name>A0ABM1TRV3_LIMPO</name>
<evidence type="ECO:0000256" key="1">
    <source>
        <dbReference type="ARBA" id="ARBA00008638"/>
    </source>
</evidence>
<dbReference type="InterPro" id="IPR043198">
    <property type="entry name" value="Cyclin/Ssn8"/>
</dbReference>
<dbReference type="InterPro" id="IPR036915">
    <property type="entry name" value="Cyclin-like_sf"/>
</dbReference>
<feature type="transmembrane region" description="Helical" evidence="7">
    <location>
        <begin position="229"/>
        <end position="251"/>
    </location>
</feature>
<keyword evidence="7" id="KW-1133">Transmembrane helix</keyword>
<dbReference type="SUPFAM" id="SSF47954">
    <property type="entry name" value="Cyclin-like"/>
    <property type="match status" value="2"/>
</dbReference>
<dbReference type="RefSeq" id="XP_022258609.1">
    <property type="nucleotide sequence ID" value="XM_022402901.1"/>
</dbReference>
<dbReference type="SMART" id="SM00385">
    <property type="entry name" value="CYCLIN"/>
    <property type="match status" value="2"/>
</dbReference>
<proteinExistence type="inferred from homology"/>
<evidence type="ECO:0000256" key="4">
    <source>
        <dbReference type="ARBA" id="ARBA00025343"/>
    </source>
</evidence>
<evidence type="ECO:0000256" key="3">
    <source>
        <dbReference type="ARBA" id="ARBA00023127"/>
    </source>
</evidence>
<feature type="domain" description="Cyclin-like" evidence="8">
    <location>
        <begin position="23"/>
        <end position="108"/>
    </location>
</feature>
<dbReference type="Pfam" id="PF00134">
    <property type="entry name" value="Cyclin_N"/>
    <property type="match status" value="1"/>
</dbReference>
<keyword evidence="7" id="KW-0812">Transmembrane</keyword>
<keyword evidence="7" id="KW-0472">Membrane</keyword>
<evidence type="ECO:0000313" key="10">
    <source>
        <dbReference type="RefSeq" id="XP_022258609.1"/>
    </source>
</evidence>
<dbReference type="Gene3D" id="1.10.472.10">
    <property type="entry name" value="Cyclin-like"/>
    <property type="match status" value="2"/>
</dbReference>
<dbReference type="InterPro" id="IPR006671">
    <property type="entry name" value="Cyclin_N"/>
</dbReference>
<dbReference type="CDD" id="cd20525">
    <property type="entry name" value="CYCLIN_CCNH_rpt2"/>
    <property type="match status" value="1"/>
</dbReference>
<keyword evidence="9" id="KW-1185">Reference proteome</keyword>
<dbReference type="InterPro" id="IPR031658">
    <property type="entry name" value="Cyclin_C_2"/>
</dbReference>
<accession>A0ABM1TRV3</accession>